<proteinExistence type="predicted"/>
<evidence type="ECO:0000313" key="3">
    <source>
        <dbReference type="Proteomes" id="UP000175744"/>
    </source>
</evidence>
<dbReference type="Pfam" id="PF05239">
    <property type="entry name" value="PRC"/>
    <property type="match status" value="1"/>
</dbReference>
<dbReference type="PANTHER" id="PTHR40061:SF1">
    <property type="entry name" value="SPORULATION PROTEIN YLMC-RELATED"/>
    <property type="match status" value="1"/>
</dbReference>
<accession>A0A1E8EY43</accession>
<dbReference type="Proteomes" id="UP000175744">
    <property type="component" value="Unassembled WGS sequence"/>
</dbReference>
<evidence type="ECO:0000259" key="1">
    <source>
        <dbReference type="Pfam" id="PF05239"/>
    </source>
</evidence>
<feature type="domain" description="PRC-barrel" evidence="1">
    <location>
        <begin position="8"/>
        <end position="81"/>
    </location>
</feature>
<dbReference type="InterPro" id="IPR027275">
    <property type="entry name" value="PRC-brl_dom"/>
</dbReference>
<dbReference type="InterPro" id="IPR011033">
    <property type="entry name" value="PRC_barrel-like_sf"/>
</dbReference>
<keyword evidence="3" id="KW-1185">Reference proteome</keyword>
<dbReference type="Gene3D" id="2.30.30.240">
    <property type="entry name" value="PRC-barrel domain"/>
    <property type="match status" value="1"/>
</dbReference>
<dbReference type="STRING" id="1121290.CLAOCE_17360"/>
<reference evidence="2 3" key="1">
    <citation type="submission" date="2016-06" db="EMBL/GenBank/DDBJ databases">
        <title>Genome sequence of Clostridium acetireducens DSM 10703.</title>
        <authorList>
            <person name="Poehlein A."/>
            <person name="Fluechter S."/>
            <person name="Duerre P."/>
            <person name="Daniel R."/>
        </authorList>
    </citation>
    <scope>NUCLEOTIDE SEQUENCE [LARGE SCALE GENOMIC DNA]</scope>
    <source>
        <strain evidence="2 3">DSM 10703</strain>
    </source>
</reference>
<name>A0A1E8EY43_9CLOT</name>
<dbReference type="AlphaFoldDB" id="A0A1E8EY43"/>
<dbReference type="SUPFAM" id="SSF50346">
    <property type="entry name" value="PRC-barrel domain"/>
    <property type="match status" value="1"/>
</dbReference>
<evidence type="ECO:0000313" key="2">
    <source>
        <dbReference type="EMBL" id="OFI05440.1"/>
    </source>
</evidence>
<comment type="caution">
    <text evidence="2">The sequence shown here is derived from an EMBL/GenBank/DDBJ whole genome shotgun (WGS) entry which is preliminary data.</text>
</comment>
<dbReference type="NCBIfam" id="TIGR02888">
    <property type="entry name" value="spore_YlmC_YmxH"/>
    <property type="match status" value="1"/>
</dbReference>
<dbReference type="InterPro" id="IPR014238">
    <property type="entry name" value="Spore_YlmC/YmxH"/>
</dbReference>
<dbReference type="PANTHER" id="PTHR40061">
    <property type="entry name" value="SPORULATION PROTEIN YLMC-RELATED"/>
    <property type="match status" value="1"/>
</dbReference>
<organism evidence="2 3">
    <name type="scientific">Clostridium acetireducens DSM 10703</name>
    <dbReference type="NCBI Taxonomy" id="1121290"/>
    <lineage>
        <taxon>Bacteria</taxon>
        <taxon>Bacillati</taxon>
        <taxon>Bacillota</taxon>
        <taxon>Clostridia</taxon>
        <taxon>Eubacteriales</taxon>
        <taxon>Clostridiaceae</taxon>
        <taxon>Clostridium</taxon>
    </lineage>
</organism>
<protein>
    <submittedName>
        <fullName evidence="2">PRC-barrel domain protein</fullName>
    </submittedName>
</protein>
<dbReference type="RefSeq" id="WP_423230264.1">
    <property type="nucleotide sequence ID" value="NZ_LZFO01000027.1"/>
</dbReference>
<dbReference type="EMBL" id="LZFO01000027">
    <property type="protein sequence ID" value="OFI05440.1"/>
    <property type="molecule type" value="Genomic_DNA"/>
</dbReference>
<sequence>MSEYTSLYSIQSLKTMEIIDLNSGSKVGYIKDFKIDCNDYSILSIIIPSGKVSIFGKNNDIEIPWENVKKIGVDVILIDGSDFVIEDK</sequence>
<gene>
    <name evidence="2" type="ORF">CLOACE_17360</name>
</gene>